<comment type="caution">
    <text evidence="1">The sequence shown here is derived from an EMBL/GenBank/DDBJ whole genome shotgun (WGS) entry which is preliminary data.</text>
</comment>
<dbReference type="Proteomes" id="UP000248079">
    <property type="component" value="Unassembled WGS sequence"/>
</dbReference>
<evidence type="ECO:0000313" key="2">
    <source>
        <dbReference type="Proteomes" id="UP000248079"/>
    </source>
</evidence>
<dbReference type="AlphaFoldDB" id="A0A2V3ZTJ6"/>
<protein>
    <submittedName>
        <fullName evidence="1">Uncharacterized protein</fullName>
    </submittedName>
</protein>
<dbReference type="EMBL" id="QFLI01000010">
    <property type="protein sequence ID" value="PXX97039.1"/>
    <property type="molecule type" value="Genomic_DNA"/>
</dbReference>
<keyword evidence="2" id="KW-1185">Reference proteome</keyword>
<gene>
    <name evidence="1" type="ORF">DF185_18620</name>
</gene>
<sequence length="136" mass="15675">MNKLSLTFVLILLTSVSFGQQNKIHIYLKNLVEPYFSSVDIDHNQKKNIVLLFDNGLKNIPPVHVKGVRAYPIDAKYILFVQKNYEDGDSYIYITLNDTQSYYGLNNLINHIYYLLKTKQVEIVPLVGGNLLLKKI</sequence>
<name>A0A2V3ZTJ6_9BACT</name>
<reference evidence="1 2" key="1">
    <citation type="submission" date="2018-05" db="EMBL/GenBank/DDBJ databases">
        <title>Marinifilum breve JC075T sp. nov., a marine bacterium isolated from Yongle Blue Hole in the South China Sea.</title>
        <authorList>
            <person name="Fu T."/>
        </authorList>
    </citation>
    <scope>NUCLEOTIDE SEQUENCE [LARGE SCALE GENOMIC DNA]</scope>
    <source>
        <strain evidence="1 2">JC075</strain>
    </source>
</reference>
<dbReference type="RefSeq" id="WP_110362450.1">
    <property type="nucleotide sequence ID" value="NZ_QFLI01000010.1"/>
</dbReference>
<accession>A0A2V3ZTJ6</accession>
<evidence type="ECO:0000313" key="1">
    <source>
        <dbReference type="EMBL" id="PXX97039.1"/>
    </source>
</evidence>
<proteinExistence type="predicted"/>
<organism evidence="1 2">
    <name type="scientific">Marinifilum breve</name>
    <dbReference type="NCBI Taxonomy" id="2184082"/>
    <lineage>
        <taxon>Bacteria</taxon>
        <taxon>Pseudomonadati</taxon>
        <taxon>Bacteroidota</taxon>
        <taxon>Bacteroidia</taxon>
        <taxon>Marinilabiliales</taxon>
        <taxon>Marinifilaceae</taxon>
    </lineage>
</organism>